<name>A0A0A2WKP4_9GAMM</name>
<keyword evidence="3" id="KW-0812">Transmembrane</keyword>
<dbReference type="PANTHER" id="PTHR44227:SF3">
    <property type="entry name" value="PROTEIN O-MANNOSYL-TRANSFERASE TMTC4"/>
    <property type="match status" value="1"/>
</dbReference>
<feature type="transmembrane region" description="Helical" evidence="3">
    <location>
        <begin position="335"/>
        <end position="356"/>
    </location>
</feature>
<evidence type="ECO:0000256" key="3">
    <source>
        <dbReference type="SAM" id="Phobius"/>
    </source>
</evidence>
<dbReference type="PANTHER" id="PTHR44227">
    <property type="match status" value="1"/>
</dbReference>
<keyword evidence="3" id="KW-1133">Transmembrane helix</keyword>
<feature type="transmembrane region" description="Helical" evidence="3">
    <location>
        <begin position="207"/>
        <end position="223"/>
    </location>
</feature>
<evidence type="ECO:0000256" key="2">
    <source>
        <dbReference type="ARBA" id="ARBA00022803"/>
    </source>
</evidence>
<feature type="transmembrane region" description="Helical" evidence="3">
    <location>
        <begin position="182"/>
        <end position="201"/>
    </location>
</feature>
<feature type="transmembrane region" description="Helical" evidence="3">
    <location>
        <begin position="157"/>
        <end position="175"/>
    </location>
</feature>
<evidence type="ECO:0000313" key="5">
    <source>
        <dbReference type="Proteomes" id="UP000030518"/>
    </source>
</evidence>
<dbReference type="EMBL" id="JRKJ01000016">
    <property type="protein sequence ID" value="KGQ18845.1"/>
    <property type="molecule type" value="Genomic_DNA"/>
</dbReference>
<dbReference type="Proteomes" id="UP000030518">
    <property type="component" value="Unassembled WGS sequence"/>
</dbReference>
<proteinExistence type="predicted"/>
<feature type="transmembrane region" description="Helical" evidence="3">
    <location>
        <begin position="362"/>
        <end position="381"/>
    </location>
</feature>
<dbReference type="eggNOG" id="COG0457">
    <property type="taxonomic scope" value="Bacteria"/>
</dbReference>
<dbReference type="InterPro" id="IPR011990">
    <property type="entry name" value="TPR-like_helical_dom_sf"/>
</dbReference>
<comment type="caution">
    <text evidence="4">The sequence shown here is derived from an EMBL/GenBank/DDBJ whole genome shotgun (WGS) entry which is preliminary data.</text>
</comment>
<dbReference type="RefSeq" id="WP_052116338.1">
    <property type="nucleotide sequence ID" value="NZ_JRKJ01000016.1"/>
</dbReference>
<dbReference type="Gene3D" id="1.25.40.10">
    <property type="entry name" value="Tetratricopeptide repeat domain"/>
    <property type="match status" value="1"/>
</dbReference>
<feature type="transmembrane region" description="Helical" evidence="3">
    <location>
        <begin position="96"/>
        <end position="122"/>
    </location>
</feature>
<feature type="transmembrane region" description="Helical" evidence="3">
    <location>
        <begin position="129"/>
        <end position="151"/>
    </location>
</feature>
<reference evidence="4 5" key="1">
    <citation type="submission" date="2014-09" db="EMBL/GenBank/DDBJ databases">
        <title>Genome sequences of Lysobacter dokdonensis DS-58.</title>
        <authorList>
            <person name="Kim J.F."/>
            <person name="Kwak M.-J."/>
        </authorList>
    </citation>
    <scope>NUCLEOTIDE SEQUENCE [LARGE SCALE GENOMIC DNA]</scope>
    <source>
        <strain evidence="4 5">DS-58</strain>
    </source>
</reference>
<sequence length="634" mass="68330">MRSSWRTVAAALALVVLVFAVYWPGRAGGFIFDDQQNLQRNAALLAVDGFDTGKLVSATFSSPENSTVGRPLAMFTFALNHATTGPDPVPMKLTNIALHAVNALLVAGLVLRLLALPAFAGVDATRRRWAALFVATAWALHPLHATAVLYLVQRMEVLAHTCVFAGLLLYVVGRARQVSGRAGGMALALIGLVGGTAVGVLSKESAALLPLYALCLELCVLGFRGRAGVSRPAVFAWSAVVAIGAGVALFWLLPRVMPVYVARDFTLVERLLTESRVVWQYLQWSVLPTPSSLGLFHDDIAISHGLFSPVTTVLAVAGLLALAALAWWLRTRRPLAALGIAWFLAAHVLTGTIIPLELAYEHRNYFAALGVCLVFADLLFLLPSEEARRRGGVAIAVVLLVTFGGVTALRAYEWRDPVDYTLREAAKRPASPRAQFEAARTLVRLTRYDPRSPLLPTAWAALERARAVPGSGVLPHQSAITLAALTGAPEPAAWWDEMNQRLRTQPMDSNNLTAVVALGDCAADGLCQFPPARMAALYEAALARTPNPMVLASAGKYALHVRNDPALALRLWTEAVVRAPKDAQLRYNRARLLLEMGDRAGARAERDTLAHAAPLANRPLVDDLDARLQDASPR</sequence>
<accession>A0A0A2WKP4</accession>
<organism evidence="4 5">
    <name type="scientific">Lysobacter dokdonensis DS-58</name>
    <dbReference type="NCBI Taxonomy" id="1300345"/>
    <lineage>
        <taxon>Bacteria</taxon>
        <taxon>Pseudomonadati</taxon>
        <taxon>Pseudomonadota</taxon>
        <taxon>Gammaproteobacteria</taxon>
        <taxon>Lysobacterales</taxon>
        <taxon>Lysobacteraceae</taxon>
        <taxon>Noviluteimonas</taxon>
    </lineage>
</organism>
<gene>
    <name evidence="4" type="ORF">LF41_379</name>
</gene>
<dbReference type="OrthoDB" id="8566379at2"/>
<keyword evidence="5" id="KW-1185">Reference proteome</keyword>
<feature type="transmembrane region" description="Helical" evidence="3">
    <location>
        <begin position="306"/>
        <end position="328"/>
    </location>
</feature>
<feature type="transmembrane region" description="Helical" evidence="3">
    <location>
        <begin position="235"/>
        <end position="253"/>
    </location>
</feature>
<feature type="transmembrane region" description="Helical" evidence="3">
    <location>
        <begin position="393"/>
        <end position="412"/>
    </location>
</feature>
<evidence type="ECO:0000313" key="4">
    <source>
        <dbReference type="EMBL" id="KGQ18845.1"/>
    </source>
</evidence>
<evidence type="ECO:0000256" key="1">
    <source>
        <dbReference type="ARBA" id="ARBA00022737"/>
    </source>
</evidence>
<keyword evidence="3" id="KW-0472">Membrane</keyword>
<dbReference type="InterPro" id="IPR052346">
    <property type="entry name" value="O-mannosyl-transferase_TMTC"/>
</dbReference>
<protein>
    <submittedName>
        <fullName evidence="4">TPR-repeat-containing protein</fullName>
    </submittedName>
</protein>
<dbReference type="PATRIC" id="fig|1300345.3.peg.2053"/>
<dbReference type="AlphaFoldDB" id="A0A0A2WKP4"/>
<dbReference type="STRING" id="1300345.LF41_379"/>
<keyword evidence="1" id="KW-0677">Repeat</keyword>
<keyword evidence="2" id="KW-0802">TPR repeat</keyword>